<evidence type="ECO:0000256" key="1">
    <source>
        <dbReference type="ARBA" id="ARBA00022679"/>
    </source>
</evidence>
<dbReference type="AlphaFoldDB" id="A0A2S9UI05"/>
<dbReference type="CDD" id="cd04301">
    <property type="entry name" value="NAT_SF"/>
    <property type="match status" value="1"/>
</dbReference>
<dbReference type="Pfam" id="PF00583">
    <property type="entry name" value="Acetyltransf_1"/>
    <property type="match status" value="1"/>
</dbReference>
<dbReference type="KEGG" id="csj:CSK29544_03180"/>
<protein>
    <submittedName>
        <fullName evidence="5">N-acetyltransferase family protein</fullName>
    </submittedName>
</protein>
<dbReference type="InterPro" id="IPR000182">
    <property type="entry name" value="GNAT_dom"/>
</dbReference>
<comment type="caution">
    <text evidence="5">The sequence shown here is derived from an EMBL/GenBank/DDBJ whole genome shotgun (WGS) entry which is preliminary data.</text>
</comment>
<dbReference type="PANTHER" id="PTHR43072">
    <property type="entry name" value="N-ACETYLTRANSFERASE"/>
    <property type="match status" value="1"/>
</dbReference>
<evidence type="ECO:0000313" key="5">
    <source>
        <dbReference type="EMBL" id="NYV43801.1"/>
    </source>
</evidence>
<evidence type="ECO:0000256" key="2">
    <source>
        <dbReference type="ARBA" id="ARBA00023315"/>
    </source>
</evidence>
<gene>
    <name evidence="5" type="ORF">HRR37_15870</name>
</gene>
<dbReference type="FunFam" id="3.40.630.30:FF:000026">
    <property type="entry name" value="Phosphinothricin acetyltransferase"/>
    <property type="match status" value="1"/>
</dbReference>
<keyword evidence="1 5" id="KW-0808">Transferase</keyword>
<dbReference type="RefSeq" id="WP_007888804.1">
    <property type="nucleotide sequence ID" value="NZ_CP011047.1"/>
</dbReference>
<dbReference type="Proteomes" id="UP000548673">
    <property type="component" value="Unassembled WGS sequence"/>
</dbReference>
<dbReference type="SUPFAM" id="SSF55729">
    <property type="entry name" value="Acyl-CoA N-acyltransferases (Nat)"/>
    <property type="match status" value="1"/>
</dbReference>
<reference evidence="5 6" key="1">
    <citation type="submission" date="2020-05" db="EMBL/GenBank/DDBJ databases">
        <title>The draft genome of Cronobacter sakazakii strain 145005.</title>
        <authorList>
            <person name="Yang J."/>
            <person name="Liu L."/>
            <person name="Feng Y."/>
            <person name="Zong Z."/>
        </authorList>
    </citation>
    <scope>NUCLEOTIDE SEQUENCE [LARGE SCALE GENOMIC DNA]</scope>
    <source>
        <strain evidence="5 6">145005</strain>
    </source>
</reference>
<accession>A0A2S9UI05</accession>
<dbReference type="InterPro" id="IPR016181">
    <property type="entry name" value="Acyl_CoA_acyltransferase"/>
</dbReference>
<organism evidence="5 6">
    <name type="scientific">Cronobacter sakazakii</name>
    <name type="common">Enterobacter sakazakii</name>
    <dbReference type="NCBI Taxonomy" id="28141"/>
    <lineage>
        <taxon>Bacteria</taxon>
        <taxon>Pseudomonadati</taxon>
        <taxon>Pseudomonadota</taxon>
        <taxon>Gammaproteobacteria</taxon>
        <taxon>Enterobacterales</taxon>
        <taxon>Enterobacteriaceae</taxon>
        <taxon>Cronobacter</taxon>
    </lineage>
</organism>
<comment type="catalytic activity">
    <reaction evidence="3">
        <text>L-methionine sulfoximine + acetyl-CoA = N-acetyl-L-methionine sulfoximine + CoA + H(+)</text>
        <dbReference type="Rhea" id="RHEA:47660"/>
        <dbReference type="ChEBI" id="CHEBI:15378"/>
        <dbReference type="ChEBI" id="CHEBI:57287"/>
        <dbReference type="ChEBI" id="CHEBI:57288"/>
        <dbReference type="ChEBI" id="CHEBI:87826"/>
        <dbReference type="ChEBI" id="CHEBI:87827"/>
    </reaction>
</comment>
<comment type="catalytic activity">
    <reaction evidence="4">
        <text>L-methionine sulfone + acetyl-CoA = N-acetyl-L-methionine sulfone + CoA + H(+)</text>
        <dbReference type="Rhea" id="RHEA:47656"/>
        <dbReference type="ChEBI" id="CHEBI:15378"/>
        <dbReference type="ChEBI" id="CHEBI:57287"/>
        <dbReference type="ChEBI" id="CHEBI:57288"/>
        <dbReference type="ChEBI" id="CHEBI:87824"/>
        <dbReference type="ChEBI" id="CHEBI:87825"/>
    </reaction>
</comment>
<evidence type="ECO:0000256" key="3">
    <source>
        <dbReference type="ARBA" id="ARBA00050603"/>
    </source>
</evidence>
<dbReference type="Gene3D" id="3.40.630.30">
    <property type="match status" value="1"/>
</dbReference>
<proteinExistence type="predicted"/>
<dbReference type="STRING" id="28141.CSK29544_03180"/>
<dbReference type="GeneID" id="56730686"/>
<dbReference type="PANTHER" id="PTHR43072:SF23">
    <property type="entry name" value="UPF0039 PROTEIN C11D3.02C"/>
    <property type="match status" value="1"/>
</dbReference>
<evidence type="ECO:0000313" key="6">
    <source>
        <dbReference type="Proteomes" id="UP000548673"/>
    </source>
</evidence>
<keyword evidence="2" id="KW-0012">Acyltransferase</keyword>
<evidence type="ECO:0000256" key="4">
    <source>
        <dbReference type="ARBA" id="ARBA00051334"/>
    </source>
</evidence>
<dbReference type="PROSITE" id="PS51186">
    <property type="entry name" value="GNAT"/>
    <property type="match status" value="1"/>
</dbReference>
<sequence>MLIRHATADDCAAIAEIYNYAVLHTAAIWNDATVDTENRLAWFYQRGNAGYPVLVAVEGELVVGYASFGDWRAFDGFRHTVEHSVYVHPEHHGKGIGKALMTRLIVEARAIGKHVMVAGIESRNAASIALHEKLGFTLTAQMPQVGTKFGRWLDLTFMQLQLDNRTEPDAIG</sequence>
<name>A0A2S9UI05_CROSK</name>
<dbReference type="GO" id="GO:0016747">
    <property type="term" value="F:acyltransferase activity, transferring groups other than amino-acyl groups"/>
    <property type="evidence" value="ECO:0007669"/>
    <property type="project" value="InterPro"/>
</dbReference>
<dbReference type="EMBL" id="JABTXY010000026">
    <property type="protein sequence ID" value="NYV43801.1"/>
    <property type="molecule type" value="Genomic_DNA"/>
</dbReference>